<protein>
    <recommendedName>
        <fullName evidence="2">SGNH hydrolase-type esterase domain-containing protein</fullName>
    </recommendedName>
</protein>
<gene>
    <name evidence="3" type="ORF">SD70_13400</name>
</gene>
<evidence type="ECO:0000259" key="2">
    <source>
        <dbReference type="Pfam" id="PF13472"/>
    </source>
</evidence>
<name>A0ABR5AH79_9BACL</name>
<proteinExistence type="predicted"/>
<keyword evidence="1" id="KW-0732">Signal</keyword>
<dbReference type="Gene3D" id="3.40.50.1110">
    <property type="entry name" value="SGNH hydrolase"/>
    <property type="match status" value="1"/>
</dbReference>
<dbReference type="Proteomes" id="UP000031967">
    <property type="component" value="Unassembled WGS sequence"/>
</dbReference>
<dbReference type="InterPro" id="IPR051532">
    <property type="entry name" value="Ester_Hydrolysis_Enzymes"/>
</dbReference>
<evidence type="ECO:0000313" key="3">
    <source>
        <dbReference type="EMBL" id="KIL40411.1"/>
    </source>
</evidence>
<dbReference type="CDD" id="cd00229">
    <property type="entry name" value="SGNH_hydrolase"/>
    <property type="match status" value="1"/>
</dbReference>
<sequence length="367" mass="39872">MNVIRNRKKTLCKVGISCCIAASLLAGCQYKAQPGAQNSSPAQNQIAEKRLIEATSPEWLYTNGSWNKVNVSGWGDVMRSEEQYGSRAQIETDSPLAILKQRGIGGNVIVTVDGKEAVNRGLGTTGEAEEIPILSNSTGWHHIEIIFSNRTSEIDGILISKNAKARKPEYNKKKLVVIGHSYAEGYNASNFALRSFTALVGDILGLESINKGIGRTDINVAVGAAKNSGLDRVQTDVIGLKPDYVLSVFGYNVLSDISVGRMTHKQYQDDYTKFIKAINDALPQTHVFASGIASVPGRPDESLKPVNDDIKNACASASNCTFIDLAGKLNQSNYDKYIAYDGIHPNDAGHKFLAEQYAKVMSEVIKK</sequence>
<evidence type="ECO:0000256" key="1">
    <source>
        <dbReference type="SAM" id="SignalP"/>
    </source>
</evidence>
<dbReference type="InterPro" id="IPR036514">
    <property type="entry name" value="SGNH_hydro_sf"/>
</dbReference>
<dbReference type="PROSITE" id="PS51257">
    <property type="entry name" value="PROKAR_LIPOPROTEIN"/>
    <property type="match status" value="1"/>
</dbReference>
<keyword evidence="4" id="KW-1185">Reference proteome</keyword>
<feature type="chain" id="PRO_5045320379" description="SGNH hydrolase-type esterase domain-containing protein" evidence="1">
    <location>
        <begin position="27"/>
        <end position="367"/>
    </location>
</feature>
<dbReference type="EMBL" id="JXAK01000021">
    <property type="protein sequence ID" value="KIL40411.1"/>
    <property type="molecule type" value="Genomic_DNA"/>
</dbReference>
<evidence type="ECO:0000313" key="4">
    <source>
        <dbReference type="Proteomes" id="UP000031967"/>
    </source>
</evidence>
<dbReference type="Pfam" id="PF13472">
    <property type="entry name" value="Lipase_GDSL_2"/>
    <property type="match status" value="1"/>
</dbReference>
<dbReference type="PANTHER" id="PTHR30383">
    <property type="entry name" value="THIOESTERASE 1/PROTEASE 1/LYSOPHOSPHOLIPASE L1"/>
    <property type="match status" value="1"/>
</dbReference>
<accession>A0ABR5AH79</accession>
<feature type="signal peptide" evidence="1">
    <location>
        <begin position="1"/>
        <end position="26"/>
    </location>
</feature>
<dbReference type="RefSeq" id="WP_041048057.1">
    <property type="nucleotide sequence ID" value="NZ_JXAK01000021.1"/>
</dbReference>
<dbReference type="PANTHER" id="PTHR30383:SF5">
    <property type="entry name" value="SGNH HYDROLASE-TYPE ESTERASE DOMAIN-CONTAINING PROTEIN"/>
    <property type="match status" value="1"/>
</dbReference>
<dbReference type="SUPFAM" id="SSF52266">
    <property type="entry name" value="SGNH hydrolase"/>
    <property type="match status" value="1"/>
</dbReference>
<organism evidence="3 4">
    <name type="scientific">Gordoniibacillus kamchatkensis</name>
    <dbReference type="NCBI Taxonomy" id="1590651"/>
    <lineage>
        <taxon>Bacteria</taxon>
        <taxon>Bacillati</taxon>
        <taxon>Bacillota</taxon>
        <taxon>Bacilli</taxon>
        <taxon>Bacillales</taxon>
        <taxon>Paenibacillaceae</taxon>
        <taxon>Gordoniibacillus</taxon>
    </lineage>
</organism>
<feature type="domain" description="SGNH hydrolase-type esterase" evidence="2">
    <location>
        <begin position="177"/>
        <end position="351"/>
    </location>
</feature>
<reference evidence="3 4" key="1">
    <citation type="submission" date="2014-12" db="EMBL/GenBank/DDBJ databases">
        <title>Draft genome sequence of Paenibacillus kamchatkensis strain B-2647.</title>
        <authorList>
            <person name="Karlyshev A.V."/>
            <person name="Kudryashova E.B."/>
        </authorList>
    </citation>
    <scope>NUCLEOTIDE SEQUENCE [LARGE SCALE GENOMIC DNA]</scope>
    <source>
        <strain evidence="3 4">VKM B-2647</strain>
    </source>
</reference>
<dbReference type="InterPro" id="IPR013830">
    <property type="entry name" value="SGNH_hydro"/>
</dbReference>
<comment type="caution">
    <text evidence="3">The sequence shown here is derived from an EMBL/GenBank/DDBJ whole genome shotgun (WGS) entry which is preliminary data.</text>
</comment>